<sequence>MRTDTLVPVADDSLLSREDWIERIRTRYGLGDVLSARRSLQLFVQMHPHDKVPDDLQPLLRP</sequence>
<organism evidence="1 2">
    <name type="scientific">Pseudoxanthomonas composti</name>
    <dbReference type="NCBI Taxonomy" id="2137479"/>
    <lineage>
        <taxon>Bacteria</taxon>
        <taxon>Pseudomonadati</taxon>
        <taxon>Pseudomonadota</taxon>
        <taxon>Gammaproteobacteria</taxon>
        <taxon>Lysobacterales</taxon>
        <taxon>Lysobacteraceae</taxon>
        <taxon>Pseudoxanthomonas</taxon>
    </lineage>
</organism>
<gene>
    <name evidence="1" type="ORF">EPA99_16890</name>
</gene>
<name>A0A4Q1JTS7_9GAMM</name>
<comment type="caution">
    <text evidence="1">The sequence shown here is derived from an EMBL/GenBank/DDBJ whole genome shotgun (WGS) entry which is preliminary data.</text>
</comment>
<proteinExistence type="predicted"/>
<keyword evidence="2" id="KW-1185">Reference proteome</keyword>
<dbReference type="AlphaFoldDB" id="A0A4Q1JTS7"/>
<protein>
    <submittedName>
        <fullName evidence="1">Uncharacterized protein</fullName>
    </submittedName>
</protein>
<dbReference type="OrthoDB" id="6057666at2"/>
<evidence type="ECO:0000313" key="2">
    <source>
        <dbReference type="Proteomes" id="UP000289784"/>
    </source>
</evidence>
<dbReference type="EMBL" id="SAWZ01000011">
    <property type="protein sequence ID" value="RXR00956.1"/>
    <property type="molecule type" value="Genomic_DNA"/>
</dbReference>
<dbReference type="Proteomes" id="UP000289784">
    <property type="component" value="Unassembled WGS sequence"/>
</dbReference>
<evidence type="ECO:0000313" key="1">
    <source>
        <dbReference type="EMBL" id="RXR00956.1"/>
    </source>
</evidence>
<reference evidence="1 2" key="1">
    <citation type="submission" date="2019-01" db="EMBL/GenBank/DDBJ databases">
        <title>Pseudoxanthomonas composti sp. nov., isolated from compost.</title>
        <authorList>
            <person name="Yang G."/>
        </authorList>
    </citation>
    <scope>NUCLEOTIDE SEQUENCE [LARGE SCALE GENOMIC DNA]</scope>
    <source>
        <strain evidence="1 2">GSS15</strain>
    </source>
</reference>
<accession>A0A4Q1JTS7</accession>